<evidence type="ECO:0000313" key="1">
    <source>
        <dbReference type="EMBL" id="KAH9516284.1"/>
    </source>
</evidence>
<dbReference type="Proteomes" id="UP000790347">
    <property type="component" value="Unassembled WGS sequence"/>
</dbReference>
<protein>
    <submittedName>
        <fullName evidence="1">Uncharacterized protein</fullName>
    </submittedName>
</protein>
<dbReference type="EMBL" id="ASGP02000003">
    <property type="protein sequence ID" value="KAH9516284.1"/>
    <property type="molecule type" value="Genomic_DNA"/>
</dbReference>
<reference evidence="1" key="2">
    <citation type="journal article" date="2022" name="Res Sq">
        <title>Comparative Genomics Reveals Insights into the Divergent Evolution of Astigmatic Mites and Household Pest Adaptations.</title>
        <authorList>
            <person name="Xiong Q."/>
            <person name="Wan A.T.-Y."/>
            <person name="Liu X.-Y."/>
            <person name="Fung C.S.-H."/>
            <person name="Xiao X."/>
            <person name="Malainual N."/>
            <person name="Hou J."/>
            <person name="Wang L."/>
            <person name="Wang M."/>
            <person name="Yang K."/>
            <person name="Cui Y."/>
            <person name="Leung E."/>
            <person name="Nong W."/>
            <person name="Shin S.-K."/>
            <person name="Au S."/>
            <person name="Jeong K.Y."/>
            <person name="Chew F.T."/>
            <person name="Hui J."/>
            <person name="Leung T.F."/>
            <person name="Tungtrongchitr A."/>
            <person name="Zhong N."/>
            <person name="Liu Z."/>
            <person name="Tsui S."/>
        </authorList>
    </citation>
    <scope>NUCLEOTIDE SEQUENCE</scope>
    <source>
        <strain evidence="1">Derf</strain>
        <tissue evidence="1">Whole organism</tissue>
    </source>
</reference>
<keyword evidence="2" id="KW-1185">Reference proteome</keyword>
<accession>A0A922L5L4</accession>
<comment type="caution">
    <text evidence="1">The sequence shown here is derived from an EMBL/GenBank/DDBJ whole genome shotgun (WGS) entry which is preliminary data.</text>
</comment>
<organism evidence="1 2">
    <name type="scientific">Dermatophagoides farinae</name>
    <name type="common">American house dust mite</name>
    <dbReference type="NCBI Taxonomy" id="6954"/>
    <lineage>
        <taxon>Eukaryota</taxon>
        <taxon>Metazoa</taxon>
        <taxon>Ecdysozoa</taxon>
        <taxon>Arthropoda</taxon>
        <taxon>Chelicerata</taxon>
        <taxon>Arachnida</taxon>
        <taxon>Acari</taxon>
        <taxon>Acariformes</taxon>
        <taxon>Sarcoptiformes</taxon>
        <taxon>Astigmata</taxon>
        <taxon>Psoroptidia</taxon>
        <taxon>Analgoidea</taxon>
        <taxon>Pyroglyphidae</taxon>
        <taxon>Dermatophagoidinae</taxon>
        <taxon>Dermatophagoides</taxon>
    </lineage>
</organism>
<reference evidence="1" key="1">
    <citation type="submission" date="2013-05" db="EMBL/GenBank/DDBJ databases">
        <authorList>
            <person name="Yim A.K.Y."/>
            <person name="Chan T.F."/>
            <person name="Ji K.M."/>
            <person name="Liu X.Y."/>
            <person name="Zhou J.W."/>
            <person name="Li R.Q."/>
            <person name="Yang K.Y."/>
            <person name="Li J."/>
            <person name="Li M."/>
            <person name="Law P.T.W."/>
            <person name="Wu Y.L."/>
            <person name="Cai Z.L."/>
            <person name="Qin H."/>
            <person name="Bao Y."/>
            <person name="Leung R.K.K."/>
            <person name="Ng P.K.S."/>
            <person name="Zou J."/>
            <person name="Zhong X.J."/>
            <person name="Ran P.X."/>
            <person name="Zhong N.S."/>
            <person name="Liu Z.G."/>
            <person name="Tsui S.K.W."/>
        </authorList>
    </citation>
    <scope>NUCLEOTIDE SEQUENCE</scope>
    <source>
        <strain evidence="1">Derf</strain>
        <tissue evidence="1">Whole organism</tissue>
    </source>
</reference>
<dbReference type="AlphaFoldDB" id="A0A922L5L4"/>
<name>A0A922L5L4_DERFA</name>
<proteinExistence type="predicted"/>
<evidence type="ECO:0000313" key="2">
    <source>
        <dbReference type="Proteomes" id="UP000790347"/>
    </source>
</evidence>
<gene>
    <name evidence="1" type="ORF">DERF_007037</name>
</gene>
<sequence>MENKLVITTTTKNCKLGGYINRGNDRPLNTSVHTYNQGVCVHMSGGTEHARYVLSLHIIR</sequence>